<dbReference type="AlphaFoldDB" id="A0A1V5MBX5"/>
<comment type="caution">
    <text evidence="2">The sequence shown here is derived from an EMBL/GenBank/DDBJ whole genome shotgun (WGS) entry which is preliminary data.</text>
</comment>
<organism evidence="2">
    <name type="scientific">candidate division TA06 bacterium ADurb.Bin417</name>
    <dbReference type="NCBI Taxonomy" id="1852828"/>
    <lineage>
        <taxon>Bacteria</taxon>
        <taxon>Bacteria division TA06</taxon>
    </lineage>
</organism>
<dbReference type="Proteomes" id="UP000485484">
    <property type="component" value="Unassembled WGS sequence"/>
</dbReference>
<feature type="region of interest" description="Disordered" evidence="1">
    <location>
        <begin position="308"/>
        <end position="328"/>
    </location>
</feature>
<name>A0A1V5MBX5_UNCT6</name>
<feature type="region of interest" description="Disordered" evidence="1">
    <location>
        <begin position="100"/>
        <end position="123"/>
    </location>
</feature>
<reference evidence="2" key="1">
    <citation type="submission" date="2017-02" db="EMBL/GenBank/DDBJ databases">
        <title>Delving into the versatile metabolic prowess of the omnipresent phylum Bacteroidetes.</title>
        <authorList>
            <person name="Nobu M.K."/>
            <person name="Mei R."/>
            <person name="Narihiro T."/>
            <person name="Kuroda K."/>
            <person name="Liu W.-T."/>
        </authorList>
    </citation>
    <scope>NUCLEOTIDE SEQUENCE</scope>
    <source>
        <strain evidence="2">ADurb.Bin417</strain>
    </source>
</reference>
<evidence type="ECO:0000256" key="1">
    <source>
        <dbReference type="SAM" id="MobiDB-lite"/>
    </source>
</evidence>
<evidence type="ECO:0000313" key="2">
    <source>
        <dbReference type="EMBL" id="OPZ90743.1"/>
    </source>
</evidence>
<proteinExistence type="predicted"/>
<sequence length="328" mass="34895">MIEVAHAVQVVEGVIEKTRLSLDLRQKNLPEHGRGDHVGEIVLDGVELSGRPEREPAGGPLGRRGEDRLTPSVNLDPDVHQVGFKGGHVLRAVDQVVEKRRAAPQGGQRIAGGAEGAEARNGAPGRLPGLEAEHFQVQLPPAVSLVQGKLPEVEIGQGAGRNDRVEPAGMIVQADRAAQEGGGAVPARIARVPAGKGLGPVKGPPVRVFVRGRQVIEGEKPGPAPRRRGRRCFFRNAFPQSGHPEAAAAEVFARPPGPVAFGGFRPVVLILEFHHGQPRESGTGSQAPSRLIDSWLTRPGRVMSIASWMPTGGGRRPRMLSRKSITSK</sequence>
<accession>A0A1V5MBX5</accession>
<protein>
    <submittedName>
        <fullName evidence="2">Uncharacterized protein</fullName>
    </submittedName>
</protein>
<gene>
    <name evidence="2" type="ORF">BWY73_01255</name>
</gene>
<dbReference type="EMBL" id="MWAK01000232">
    <property type="protein sequence ID" value="OPZ90743.1"/>
    <property type="molecule type" value="Genomic_DNA"/>
</dbReference>
<feature type="region of interest" description="Disordered" evidence="1">
    <location>
        <begin position="47"/>
        <end position="72"/>
    </location>
</feature>